<comment type="similarity">
    <text evidence="2">Belongs to the monovalent cation:proton antiporter 2 (CPA2) transporter (TC 2.A.37) family.</text>
</comment>
<evidence type="ECO:0000256" key="9">
    <source>
        <dbReference type="SAM" id="Phobius"/>
    </source>
</evidence>
<evidence type="ECO:0000313" key="12">
    <source>
        <dbReference type="Proteomes" id="UP000838160"/>
    </source>
</evidence>
<keyword evidence="6 9" id="KW-1133">Transmembrane helix</keyword>
<organism evidence="11 12">
    <name type="scientific">Vibrio hippocampi</name>
    <dbReference type="NCBI Taxonomy" id="654686"/>
    <lineage>
        <taxon>Bacteria</taxon>
        <taxon>Pseudomonadati</taxon>
        <taxon>Pseudomonadota</taxon>
        <taxon>Gammaproteobacteria</taxon>
        <taxon>Vibrionales</taxon>
        <taxon>Vibrionaceae</taxon>
        <taxon>Vibrio</taxon>
    </lineage>
</organism>
<comment type="caution">
    <text evidence="11">The sequence shown here is derived from an EMBL/GenBank/DDBJ whole genome shotgun (WGS) entry which is preliminary data.</text>
</comment>
<evidence type="ECO:0000256" key="8">
    <source>
        <dbReference type="ARBA" id="ARBA00023136"/>
    </source>
</evidence>
<evidence type="ECO:0000256" key="2">
    <source>
        <dbReference type="ARBA" id="ARBA00005551"/>
    </source>
</evidence>
<feature type="transmembrane region" description="Helical" evidence="9">
    <location>
        <begin position="333"/>
        <end position="355"/>
    </location>
</feature>
<name>A0ABM8ZFT9_9VIBR</name>
<feature type="transmembrane region" description="Helical" evidence="9">
    <location>
        <begin position="140"/>
        <end position="162"/>
    </location>
</feature>
<feature type="transmembrane region" description="Helical" evidence="9">
    <location>
        <begin position="168"/>
        <end position="185"/>
    </location>
</feature>
<dbReference type="InterPro" id="IPR006153">
    <property type="entry name" value="Cation/H_exchanger_TM"/>
</dbReference>
<keyword evidence="3" id="KW-0813">Transport</keyword>
<evidence type="ECO:0000256" key="7">
    <source>
        <dbReference type="ARBA" id="ARBA00023065"/>
    </source>
</evidence>
<dbReference type="SUPFAM" id="SSF51735">
    <property type="entry name" value="NAD(P)-binding Rossmann-fold domains"/>
    <property type="match status" value="1"/>
</dbReference>
<accession>A0ABM8ZFT9</accession>
<feature type="transmembrane region" description="Helical" evidence="9">
    <location>
        <begin position="45"/>
        <end position="62"/>
    </location>
</feature>
<dbReference type="RefSeq" id="WP_237483734.1">
    <property type="nucleotide sequence ID" value="NZ_CAKLCM010000002.1"/>
</dbReference>
<dbReference type="InterPro" id="IPR036291">
    <property type="entry name" value="NAD(P)-bd_dom_sf"/>
</dbReference>
<keyword evidence="5 9" id="KW-0812">Transmembrane</keyword>
<keyword evidence="12" id="KW-1185">Reference proteome</keyword>
<keyword evidence="4" id="KW-0050">Antiport</keyword>
<dbReference type="Proteomes" id="UP000838160">
    <property type="component" value="Unassembled WGS sequence"/>
</dbReference>
<dbReference type="InterPro" id="IPR003148">
    <property type="entry name" value="RCK_N"/>
</dbReference>
<protein>
    <submittedName>
        <fullName evidence="11">Glutathione-regulated potassium-efflux system protein KefC</fullName>
    </submittedName>
</protein>
<feature type="transmembrane region" description="Helical" evidence="9">
    <location>
        <begin position="197"/>
        <end position="217"/>
    </location>
</feature>
<gene>
    <name evidence="11" type="primary">kefC_2</name>
    <name evidence="11" type="ORF">VHP8226_00699</name>
</gene>
<evidence type="ECO:0000256" key="4">
    <source>
        <dbReference type="ARBA" id="ARBA00022449"/>
    </source>
</evidence>
<feature type="transmembrane region" description="Helical" evidence="9">
    <location>
        <begin position="303"/>
        <end position="327"/>
    </location>
</feature>
<feature type="transmembrane region" description="Helical" evidence="9">
    <location>
        <begin position="109"/>
        <end position="128"/>
    </location>
</feature>
<dbReference type="EMBL" id="CAKLCM010000002">
    <property type="protein sequence ID" value="CAH0525034.1"/>
    <property type="molecule type" value="Genomic_DNA"/>
</dbReference>
<sequence length="531" mass="57569">MELILITVAFIAGFIAIKCQLPPLVGFLIAGFALSQFGYQSTEKLVTFADLGVTLLLFTIGLKLDIRTLLSKDIWASATIHNLLSTSLFTIILVGLKTLGISNLAGMDWGQMLLLGFALSFSSTVFAVKTLQEKGDLNATYGSLAIGILVMQDVFAVIFLTASTGKLPHWYAIALFALPLLRPLMGKILDKAGHGEMLVLSGIFFALVAGAGLFELVGMKPDLGALILGMLLASHSKASELSKSLFNLKELFLVCFFLNIGLAVQTTVEGIILGILLLILLPLKGALYFLIINAFKFRVRTSLLASLTLFNFSEFGLIVGGLAYKLGWLSGDLLVALAVAVSLSFVISAPINRVAHDLYRRSSKWLKEHAEEKVNLKDQFIHPGEAQVLILGMGRIGTGAYDEIHQRYGKVSLGVEVREDAALHHREQGRNVITGDATDPDFWERILNTAQVKLVLLAMPNHLGNQTALSLLNQTSFNGQVAAIAAYADQLQELDELGVDASFNIYSEAGSGFARNVCDKLQPQLKDTVSR</sequence>
<evidence type="ECO:0000256" key="5">
    <source>
        <dbReference type="ARBA" id="ARBA00022692"/>
    </source>
</evidence>
<feature type="transmembrane region" description="Helical" evidence="9">
    <location>
        <begin position="270"/>
        <end position="291"/>
    </location>
</feature>
<dbReference type="Gene3D" id="1.20.1530.20">
    <property type="match status" value="1"/>
</dbReference>
<reference evidence="11" key="1">
    <citation type="submission" date="2021-12" db="EMBL/GenBank/DDBJ databases">
        <authorList>
            <person name="Rodrigo-Torres L."/>
            <person name="Arahal R. D."/>
            <person name="Lucena T."/>
        </authorList>
    </citation>
    <scope>NUCLEOTIDE SEQUENCE</scope>
    <source>
        <strain evidence="11">CECT 8226</strain>
    </source>
</reference>
<dbReference type="Pfam" id="PF02254">
    <property type="entry name" value="TrkA_N"/>
    <property type="match status" value="1"/>
</dbReference>
<dbReference type="PANTHER" id="PTHR42751">
    <property type="entry name" value="SODIUM/HYDROGEN EXCHANGER FAMILY/TRKA DOMAIN PROTEIN"/>
    <property type="match status" value="1"/>
</dbReference>
<evidence type="ECO:0000259" key="10">
    <source>
        <dbReference type="PROSITE" id="PS51201"/>
    </source>
</evidence>
<dbReference type="Pfam" id="PF00999">
    <property type="entry name" value="Na_H_Exchanger"/>
    <property type="match status" value="1"/>
</dbReference>
<evidence type="ECO:0000256" key="1">
    <source>
        <dbReference type="ARBA" id="ARBA00004141"/>
    </source>
</evidence>
<comment type="subcellular location">
    <subcellularLocation>
        <location evidence="1">Membrane</location>
        <topology evidence="1">Multi-pass membrane protein</topology>
    </subcellularLocation>
</comment>
<dbReference type="Gene3D" id="3.40.50.720">
    <property type="entry name" value="NAD(P)-binding Rossmann-like Domain"/>
    <property type="match status" value="1"/>
</dbReference>
<evidence type="ECO:0000313" key="11">
    <source>
        <dbReference type="EMBL" id="CAH0525034.1"/>
    </source>
</evidence>
<dbReference type="InterPro" id="IPR038770">
    <property type="entry name" value="Na+/solute_symporter_sf"/>
</dbReference>
<keyword evidence="8 9" id="KW-0472">Membrane</keyword>
<feature type="transmembrane region" description="Helical" evidence="9">
    <location>
        <begin position="74"/>
        <end position="97"/>
    </location>
</feature>
<evidence type="ECO:0000256" key="3">
    <source>
        <dbReference type="ARBA" id="ARBA00022448"/>
    </source>
</evidence>
<keyword evidence="7" id="KW-0406">Ion transport</keyword>
<feature type="domain" description="RCK N-terminal" evidence="10">
    <location>
        <begin position="385"/>
        <end position="503"/>
    </location>
</feature>
<dbReference type="PANTHER" id="PTHR42751:SF1">
    <property type="entry name" value="CATION_PROTON ANTIPORTER YBAL-RELATED"/>
    <property type="match status" value="1"/>
</dbReference>
<proteinExistence type="inferred from homology"/>
<evidence type="ECO:0000256" key="6">
    <source>
        <dbReference type="ARBA" id="ARBA00022989"/>
    </source>
</evidence>
<dbReference type="PROSITE" id="PS51201">
    <property type="entry name" value="RCK_N"/>
    <property type="match status" value="1"/>
</dbReference>